<reference evidence="1 2" key="1">
    <citation type="submission" date="2017-02" db="EMBL/GenBank/DDBJ databases">
        <title>Draft genome sequence of Haemophilus felis CCUG 31170 type strain.</title>
        <authorList>
            <person name="Engstrom-Jakobsson H."/>
            <person name="Salva-Serra F."/>
            <person name="Thorell K."/>
            <person name="Gonzales-Siles L."/>
            <person name="Karlsson R."/>
            <person name="Boulund F."/>
            <person name="Engstrand L."/>
            <person name="Kristiansson E."/>
            <person name="Moore E."/>
        </authorList>
    </citation>
    <scope>NUCLEOTIDE SEQUENCE [LARGE SCALE GENOMIC DNA]</scope>
    <source>
        <strain evidence="1 2">CCUG 31170</strain>
    </source>
</reference>
<gene>
    <name evidence="1" type="ORF">B0188_07485</name>
</gene>
<organism evidence="1 2">
    <name type="scientific">[Haemophilus] felis</name>
    <dbReference type="NCBI Taxonomy" id="123822"/>
    <lineage>
        <taxon>Bacteria</taxon>
        <taxon>Pseudomonadati</taxon>
        <taxon>Pseudomonadota</taxon>
        <taxon>Gammaproteobacteria</taxon>
        <taxon>Pasteurellales</taxon>
        <taxon>Pasteurellaceae</taxon>
    </lineage>
</organism>
<protein>
    <recommendedName>
        <fullName evidence="3">Phage P1-related protein</fullName>
    </recommendedName>
</protein>
<dbReference type="Proteomes" id="UP000190023">
    <property type="component" value="Unassembled WGS sequence"/>
</dbReference>
<dbReference type="STRING" id="123822.B0188_07485"/>
<dbReference type="AlphaFoldDB" id="A0A1T0AY23"/>
<proteinExistence type="predicted"/>
<evidence type="ECO:0008006" key="3">
    <source>
        <dbReference type="Google" id="ProtNLM"/>
    </source>
</evidence>
<evidence type="ECO:0000313" key="1">
    <source>
        <dbReference type="EMBL" id="OOS02840.1"/>
    </source>
</evidence>
<evidence type="ECO:0000313" key="2">
    <source>
        <dbReference type="Proteomes" id="UP000190023"/>
    </source>
</evidence>
<dbReference type="OrthoDB" id="7868987at2"/>
<name>A0A1T0AY23_9PAST</name>
<keyword evidence="2" id="KW-1185">Reference proteome</keyword>
<dbReference type="EMBL" id="MUYB01000029">
    <property type="protein sequence ID" value="OOS02840.1"/>
    <property type="molecule type" value="Genomic_DNA"/>
</dbReference>
<sequence>MDENNWLPELILLEDFSGNWENYFQTIYQIFERDFENAKPRFGKYQVNLKRHPTYNGKSATFWHMISEGKDETERTLDIRRCERIAWIKPMLENFCEVKPENSSPILWWIEKRGNEERYHLVLPDFSYLVVVAKRRDFVLPWTAFYVEYKHQRRKYKKKYEMFWEEMESQKS</sequence>
<accession>A0A1T0AY23</accession>
<comment type="caution">
    <text evidence="1">The sequence shown here is derived from an EMBL/GenBank/DDBJ whole genome shotgun (WGS) entry which is preliminary data.</text>
</comment>